<organism evidence="2 3">
    <name type="scientific">Rickenella mellea</name>
    <dbReference type="NCBI Taxonomy" id="50990"/>
    <lineage>
        <taxon>Eukaryota</taxon>
        <taxon>Fungi</taxon>
        <taxon>Dikarya</taxon>
        <taxon>Basidiomycota</taxon>
        <taxon>Agaricomycotina</taxon>
        <taxon>Agaricomycetes</taxon>
        <taxon>Hymenochaetales</taxon>
        <taxon>Rickenellaceae</taxon>
        <taxon>Rickenella</taxon>
    </lineage>
</organism>
<dbReference type="AlphaFoldDB" id="A0A4Y7Q389"/>
<feature type="compositionally biased region" description="Polar residues" evidence="1">
    <location>
        <begin position="271"/>
        <end position="325"/>
    </location>
</feature>
<dbReference type="EMBL" id="ML170178">
    <property type="protein sequence ID" value="TDL21791.1"/>
    <property type="molecule type" value="Genomic_DNA"/>
</dbReference>
<dbReference type="Proteomes" id="UP000294933">
    <property type="component" value="Unassembled WGS sequence"/>
</dbReference>
<protein>
    <submittedName>
        <fullName evidence="2">Uncharacterized protein</fullName>
    </submittedName>
</protein>
<feature type="compositionally biased region" description="Polar residues" evidence="1">
    <location>
        <begin position="139"/>
        <end position="150"/>
    </location>
</feature>
<evidence type="ECO:0000256" key="1">
    <source>
        <dbReference type="SAM" id="MobiDB-lite"/>
    </source>
</evidence>
<accession>A0A4Y7Q389</accession>
<evidence type="ECO:0000313" key="2">
    <source>
        <dbReference type="EMBL" id="TDL21791.1"/>
    </source>
</evidence>
<feature type="compositionally biased region" description="Polar residues" evidence="1">
    <location>
        <begin position="89"/>
        <end position="114"/>
    </location>
</feature>
<sequence>MDSTHTRTWNEPQIAQFREYARLSFLGVDSVPPPDGYEDWRRATMFNDLHKALPFGGPDDSHMDTSECSASERSVSIEPDDVGIDPKSLTISPSTSKGGPTNGSAAVKTQANGPSKSSALSKAEALRPPVMKRLPPPADTTNSGSATSANVTTVPSTAVANTNFATQPIEPDFFPAMLHPSPFSLDIAFAGDVGTSLTSQILLNEVNRAHRMYEALSMRFIDTLLTPSRDTPSQVPARISEPRADLRASHVAENGSSREPNVRPPNVHNGRPNTTTNGRASSSNMQNGRMHNGNNFTNGRSSNGGPSTFNANNNRWRSPSFQGQV</sequence>
<feature type="region of interest" description="Disordered" evidence="1">
    <location>
        <begin position="226"/>
        <end position="325"/>
    </location>
</feature>
<keyword evidence="3" id="KW-1185">Reference proteome</keyword>
<feature type="region of interest" description="Disordered" evidence="1">
    <location>
        <begin position="57"/>
        <end position="150"/>
    </location>
</feature>
<gene>
    <name evidence="2" type="ORF">BD410DRAFT_803896</name>
</gene>
<feature type="compositionally biased region" description="Basic and acidic residues" evidence="1">
    <location>
        <begin position="240"/>
        <end position="250"/>
    </location>
</feature>
<dbReference type="VEuPathDB" id="FungiDB:BD410DRAFT_803896"/>
<name>A0A4Y7Q389_9AGAM</name>
<evidence type="ECO:0000313" key="3">
    <source>
        <dbReference type="Proteomes" id="UP000294933"/>
    </source>
</evidence>
<reference evidence="2 3" key="1">
    <citation type="submission" date="2018-06" db="EMBL/GenBank/DDBJ databases">
        <title>A transcriptomic atlas of mushroom development highlights an independent origin of complex multicellularity.</title>
        <authorList>
            <consortium name="DOE Joint Genome Institute"/>
            <person name="Krizsan K."/>
            <person name="Almasi E."/>
            <person name="Merenyi Z."/>
            <person name="Sahu N."/>
            <person name="Viragh M."/>
            <person name="Koszo T."/>
            <person name="Mondo S."/>
            <person name="Kiss B."/>
            <person name="Balint B."/>
            <person name="Kues U."/>
            <person name="Barry K."/>
            <person name="Hegedus J.C."/>
            <person name="Henrissat B."/>
            <person name="Johnson J."/>
            <person name="Lipzen A."/>
            <person name="Ohm R."/>
            <person name="Nagy I."/>
            <person name="Pangilinan J."/>
            <person name="Yan J."/>
            <person name="Xiong Y."/>
            <person name="Grigoriev I.V."/>
            <person name="Hibbett D.S."/>
            <person name="Nagy L.G."/>
        </authorList>
    </citation>
    <scope>NUCLEOTIDE SEQUENCE [LARGE SCALE GENOMIC DNA]</scope>
    <source>
        <strain evidence="2 3">SZMC22713</strain>
    </source>
</reference>
<proteinExistence type="predicted"/>